<protein>
    <submittedName>
        <fullName evidence="1">Uncharacterized protein</fullName>
    </submittedName>
</protein>
<dbReference type="AlphaFoldDB" id="F2S4B9"/>
<organism evidence="1 2">
    <name type="scientific">Trichophyton tonsurans (strain CBS 112818)</name>
    <name type="common">Scalp ringworm fungus</name>
    <dbReference type="NCBI Taxonomy" id="647933"/>
    <lineage>
        <taxon>Eukaryota</taxon>
        <taxon>Fungi</taxon>
        <taxon>Dikarya</taxon>
        <taxon>Ascomycota</taxon>
        <taxon>Pezizomycotina</taxon>
        <taxon>Eurotiomycetes</taxon>
        <taxon>Eurotiomycetidae</taxon>
        <taxon>Onygenales</taxon>
        <taxon>Arthrodermataceae</taxon>
        <taxon>Trichophyton</taxon>
    </lineage>
</organism>
<keyword evidence="2" id="KW-1185">Reference proteome</keyword>
<dbReference type="HOGENOM" id="CLU_126719_0_0_1"/>
<sequence length="183" mass="20348">MEWSAVTIIKLDGAGREEAEAERRIKVPGRLGTCVRFGQLQLRLHLINLNIGFDLSFRASSQRGQRSAQQQPAMSNHLMSTLSDADELSNQAAALDNADFFWLCEIVQILDLSVSPRLATGSSVFPRTKNKQKRSCSALHMLYFLCTTGKPQTLPHVLPWIPMLLGLSWPSSREKLGISLLVS</sequence>
<name>F2S4B9_TRIT1</name>
<proteinExistence type="predicted"/>
<reference evidence="2" key="1">
    <citation type="journal article" date="2012" name="MBio">
        <title>Comparative genome analysis of Trichophyton rubrum and related dermatophytes reveals candidate genes involved in infection.</title>
        <authorList>
            <person name="Martinez D.A."/>
            <person name="Oliver B.G."/>
            <person name="Graeser Y."/>
            <person name="Goldberg J.M."/>
            <person name="Li W."/>
            <person name="Martinez-Rossi N.M."/>
            <person name="Monod M."/>
            <person name="Shelest E."/>
            <person name="Barton R.C."/>
            <person name="Birch E."/>
            <person name="Brakhage A.A."/>
            <person name="Chen Z."/>
            <person name="Gurr S.J."/>
            <person name="Heiman D."/>
            <person name="Heitman J."/>
            <person name="Kosti I."/>
            <person name="Rossi A."/>
            <person name="Saif S."/>
            <person name="Samalova M."/>
            <person name="Saunders C.W."/>
            <person name="Shea T."/>
            <person name="Summerbell R.C."/>
            <person name="Xu J."/>
            <person name="Young S."/>
            <person name="Zeng Q."/>
            <person name="Birren B.W."/>
            <person name="Cuomo C.A."/>
            <person name="White T.C."/>
        </authorList>
    </citation>
    <scope>NUCLEOTIDE SEQUENCE [LARGE SCALE GENOMIC DNA]</scope>
    <source>
        <strain evidence="2">CBS 112818</strain>
    </source>
</reference>
<accession>F2S4B9</accession>
<evidence type="ECO:0000313" key="2">
    <source>
        <dbReference type="Proteomes" id="UP000009172"/>
    </source>
</evidence>
<dbReference type="Proteomes" id="UP000009172">
    <property type="component" value="Unassembled WGS sequence"/>
</dbReference>
<dbReference type="EMBL" id="GG698510">
    <property type="protein sequence ID" value="EGD98418.1"/>
    <property type="molecule type" value="Genomic_DNA"/>
</dbReference>
<gene>
    <name evidence="1" type="ORF">TESG_05797</name>
</gene>
<evidence type="ECO:0000313" key="1">
    <source>
        <dbReference type="EMBL" id="EGD98418.1"/>
    </source>
</evidence>